<sequence length="53" mass="5394">MLLLPQQRVCTAMPAASDSRGGSARATGPKVKPLVHGKAIVEDGNGTHSVLAV</sequence>
<organism evidence="1 2">
    <name type="scientific">Kipferlia bialata</name>
    <dbReference type="NCBI Taxonomy" id="797122"/>
    <lineage>
        <taxon>Eukaryota</taxon>
        <taxon>Metamonada</taxon>
        <taxon>Carpediemonas-like organisms</taxon>
        <taxon>Kipferlia</taxon>
    </lineage>
</organism>
<reference evidence="1 2" key="1">
    <citation type="journal article" date="2018" name="PLoS ONE">
        <title>The draft genome of Kipferlia bialata reveals reductive genome evolution in fornicate parasites.</title>
        <authorList>
            <person name="Tanifuji G."/>
            <person name="Takabayashi S."/>
            <person name="Kume K."/>
            <person name="Takagi M."/>
            <person name="Nakayama T."/>
            <person name="Kamikawa R."/>
            <person name="Inagaki Y."/>
            <person name="Hashimoto T."/>
        </authorList>
    </citation>
    <scope>NUCLEOTIDE SEQUENCE [LARGE SCALE GENOMIC DNA]</scope>
    <source>
        <strain evidence="1">NY0173</strain>
    </source>
</reference>
<evidence type="ECO:0000313" key="2">
    <source>
        <dbReference type="Proteomes" id="UP000265618"/>
    </source>
</evidence>
<dbReference type="AlphaFoldDB" id="A0A391NWG5"/>
<proteinExistence type="predicted"/>
<evidence type="ECO:0000313" key="1">
    <source>
        <dbReference type="EMBL" id="GCA62833.1"/>
    </source>
</evidence>
<gene>
    <name evidence="1" type="ORF">KIPB_006081</name>
</gene>
<feature type="non-terminal residue" evidence="1">
    <location>
        <position position="53"/>
    </location>
</feature>
<keyword evidence="2" id="KW-1185">Reference proteome</keyword>
<comment type="caution">
    <text evidence="1">The sequence shown here is derived from an EMBL/GenBank/DDBJ whole genome shotgun (WGS) entry which is preliminary data.</text>
</comment>
<dbReference type="EMBL" id="BDIP01001517">
    <property type="protein sequence ID" value="GCA62833.1"/>
    <property type="molecule type" value="Genomic_DNA"/>
</dbReference>
<name>A0A391NWG5_9EUKA</name>
<dbReference type="Proteomes" id="UP000265618">
    <property type="component" value="Unassembled WGS sequence"/>
</dbReference>
<protein>
    <submittedName>
        <fullName evidence="1">Uncharacterized protein</fullName>
    </submittedName>
</protein>
<accession>A0A391NWG5</accession>